<dbReference type="InterPro" id="IPR035926">
    <property type="entry name" value="NusB-like_sf"/>
</dbReference>
<dbReference type="SUPFAM" id="SSF53335">
    <property type="entry name" value="S-adenosyl-L-methionine-dependent methyltransferases"/>
    <property type="match status" value="1"/>
</dbReference>
<feature type="binding site" evidence="14">
    <location>
        <begin position="262"/>
        <end position="268"/>
    </location>
    <ligand>
        <name>S-adenosyl-L-methionine</name>
        <dbReference type="ChEBI" id="CHEBI:59789"/>
    </ligand>
</feature>
<evidence type="ECO:0000256" key="11">
    <source>
        <dbReference type="ARBA" id="ARBA00030399"/>
    </source>
</evidence>
<evidence type="ECO:0000256" key="13">
    <source>
        <dbReference type="ARBA" id="ARBA00047283"/>
    </source>
</evidence>
<evidence type="ECO:0000256" key="12">
    <source>
        <dbReference type="ARBA" id="ARBA00031088"/>
    </source>
</evidence>
<dbReference type="GO" id="GO:0006355">
    <property type="term" value="P:regulation of DNA-templated transcription"/>
    <property type="evidence" value="ECO:0007669"/>
    <property type="project" value="InterPro"/>
</dbReference>
<dbReference type="InterPro" id="IPR023267">
    <property type="entry name" value="RCMT"/>
</dbReference>
<dbReference type="GO" id="GO:0008649">
    <property type="term" value="F:rRNA methyltransferase activity"/>
    <property type="evidence" value="ECO:0007669"/>
    <property type="project" value="InterPro"/>
</dbReference>
<dbReference type="AlphaFoldDB" id="A0A4S1CMU3"/>
<feature type="binding site" evidence="14">
    <location>
        <position position="332"/>
    </location>
    <ligand>
        <name>S-adenosyl-L-methionine</name>
        <dbReference type="ChEBI" id="CHEBI:59789"/>
    </ligand>
</feature>
<evidence type="ECO:0000259" key="15">
    <source>
        <dbReference type="PROSITE" id="PS51686"/>
    </source>
</evidence>
<dbReference type="FunFam" id="3.30.70.1170:FF:000003">
    <property type="entry name" value="16S rRNA (Cytosine(967)-C(5))-methyltransferase RsmB"/>
    <property type="match status" value="1"/>
</dbReference>
<evidence type="ECO:0000313" key="17">
    <source>
        <dbReference type="Proteomes" id="UP000306416"/>
    </source>
</evidence>
<comment type="subcellular location">
    <subcellularLocation>
        <location evidence="2">Cytoplasm</location>
    </subcellularLocation>
</comment>
<gene>
    <name evidence="16" type="primary">rsmB</name>
    <name evidence="16" type="ORF">E4633_06730</name>
</gene>
<dbReference type="Gene3D" id="1.10.940.10">
    <property type="entry name" value="NusB-like"/>
    <property type="match status" value="1"/>
</dbReference>
<dbReference type="PANTHER" id="PTHR22807:SF61">
    <property type="entry name" value="NOL1_NOP2_SUN FAMILY PROTEIN _ ANTITERMINATION NUSB DOMAIN-CONTAINING PROTEIN"/>
    <property type="match status" value="1"/>
</dbReference>
<feature type="domain" description="SAM-dependent MTase RsmB/NOP-type" evidence="15">
    <location>
        <begin position="172"/>
        <end position="448"/>
    </location>
</feature>
<dbReference type="InterPro" id="IPR049560">
    <property type="entry name" value="MeTrfase_RsmB-F_NOP2_cat"/>
</dbReference>
<evidence type="ECO:0000256" key="14">
    <source>
        <dbReference type="PROSITE-ProRule" id="PRU01023"/>
    </source>
</evidence>
<evidence type="ECO:0000256" key="10">
    <source>
        <dbReference type="ARBA" id="ARBA00022884"/>
    </source>
</evidence>
<dbReference type="NCBIfam" id="NF011494">
    <property type="entry name" value="PRK14902.1"/>
    <property type="match status" value="1"/>
</dbReference>
<name>A0A4S1CMU3_9BACT</name>
<evidence type="ECO:0000256" key="4">
    <source>
        <dbReference type="ARBA" id="ARBA00012140"/>
    </source>
</evidence>
<dbReference type="Gene3D" id="3.30.70.1170">
    <property type="entry name" value="Sun protein, domain 3"/>
    <property type="match status" value="1"/>
</dbReference>
<dbReference type="Pfam" id="PF22458">
    <property type="entry name" value="RsmF-B_ferredox"/>
    <property type="match status" value="1"/>
</dbReference>
<dbReference type="InterPro" id="IPR006027">
    <property type="entry name" value="NusB_RsmB_TIM44"/>
</dbReference>
<sequence>MSSKNPRRAAFDILLRIEKEKSFADILIDHELSKDIIKGADRGLLTELVYGVLRRQGTLDYIIGQFSKQRTEKLELYVLLLLRLGLYQCFFLDRVPVSAAVNETVKLAKELAPRASGFINAILRNADRNRDNIRYPDRAENPAGYLAVRYSHPAWLTRQWVEQMGVEEAEALAAAMSEPPPLTVRVNTLRVSREALLERLTAEGVSCSATRWSPDGIRLNQSGQITRLASFRDGLFTVQDESSQLAPLFLSPEKGDRVLDACAAPGGKSTQIAQLMGDSGEIYACDVNHKKLRLIKDTCDRLGIASVRTFTMDATSPSPAIKEVVFQRILVDAPCSGLGVIRRNPEGKWSKSGDDLLQLARTQISILENLCKYLEKGGTLLYATCSTSVQENEFVVDTFLRDHPEFVAEDLRGLFPELTPLFTERGFFRSWPHRDGMDGFFAARLKKIK</sequence>
<dbReference type="PANTHER" id="PTHR22807">
    <property type="entry name" value="NOP2 YEAST -RELATED NOL1/NOP2/FMU SUN DOMAIN-CONTAINING"/>
    <property type="match status" value="1"/>
</dbReference>
<comment type="similarity">
    <text evidence="3 14">Belongs to the class I-like SAM-binding methyltransferase superfamily. RsmB/NOP family.</text>
</comment>
<organism evidence="16 17">
    <name type="scientific">Geomonas terrae</name>
    <dbReference type="NCBI Taxonomy" id="2562681"/>
    <lineage>
        <taxon>Bacteria</taxon>
        <taxon>Pseudomonadati</taxon>
        <taxon>Thermodesulfobacteriota</taxon>
        <taxon>Desulfuromonadia</taxon>
        <taxon>Geobacterales</taxon>
        <taxon>Geobacteraceae</taxon>
        <taxon>Geomonas</taxon>
    </lineage>
</organism>
<dbReference type="GO" id="GO:0005737">
    <property type="term" value="C:cytoplasm"/>
    <property type="evidence" value="ECO:0007669"/>
    <property type="project" value="UniProtKB-SubCell"/>
</dbReference>
<dbReference type="EMBL" id="SRSC01000001">
    <property type="protein sequence ID" value="TGU75141.1"/>
    <property type="molecule type" value="Genomic_DNA"/>
</dbReference>
<dbReference type="InterPro" id="IPR054728">
    <property type="entry name" value="RsmB-like_ferredoxin"/>
</dbReference>
<dbReference type="GO" id="GO:0003723">
    <property type="term" value="F:RNA binding"/>
    <property type="evidence" value="ECO:0007669"/>
    <property type="project" value="UniProtKB-UniRule"/>
</dbReference>
<keyword evidence="7 14" id="KW-0489">Methyltransferase</keyword>
<dbReference type="PRINTS" id="PR02008">
    <property type="entry name" value="RCMTFAMILY"/>
</dbReference>
<feature type="binding site" evidence="14">
    <location>
        <position position="313"/>
    </location>
    <ligand>
        <name>S-adenosyl-L-methionine</name>
        <dbReference type="ChEBI" id="CHEBI:59789"/>
    </ligand>
</feature>
<dbReference type="InterPro" id="IPR004573">
    <property type="entry name" value="rRNA_ssu_MeTfrase_B"/>
</dbReference>
<evidence type="ECO:0000256" key="1">
    <source>
        <dbReference type="ARBA" id="ARBA00002724"/>
    </source>
</evidence>
<comment type="caution">
    <text evidence="16">The sequence shown here is derived from an EMBL/GenBank/DDBJ whole genome shotgun (WGS) entry which is preliminary data.</text>
</comment>
<protein>
    <recommendedName>
        <fullName evidence="4">16S rRNA (cytosine(967)-C(5))-methyltransferase</fullName>
        <ecNumber evidence="4">2.1.1.176</ecNumber>
    </recommendedName>
    <alternativeName>
        <fullName evidence="11">16S rRNA m5C967 methyltransferase</fullName>
    </alternativeName>
    <alternativeName>
        <fullName evidence="12">rRNA (cytosine-C(5)-)-methyltransferase RsmB</fullName>
    </alternativeName>
</protein>
<dbReference type="Pfam" id="PF01189">
    <property type="entry name" value="Methyltr_RsmB-F"/>
    <property type="match status" value="1"/>
</dbReference>
<evidence type="ECO:0000256" key="9">
    <source>
        <dbReference type="ARBA" id="ARBA00022691"/>
    </source>
</evidence>
<dbReference type="InterPro" id="IPR029063">
    <property type="entry name" value="SAM-dependent_MTases_sf"/>
</dbReference>
<dbReference type="Gene3D" id="3.40.50.150">
    <property type="entry name" value="Vaccinia Virus protein VP39"/>
    <property type="match status" value="1"/>
</dbReference>
<comment type="catalytic activity">
    <reaction evidence="13">
        <text>cytidine(967) in 16S rRNA + S-adenosyl-L-methionine = 5-methylcytidine(967) in 16S rRNA + S-adenosyl-L-homocysteine + H(+)</text>
        <dbReference type="Rhea" id="RHEA:42748"/>
        <dbReference type="Rhea" id="RHEA-COMP:10219"/>
        <dbReference type="Rhea" id="RHEA-COMP:10220"/>
        <dbReference type="ChEBI" id="CHEBI:15378"/>
        <dbReference type="ChEBI" id="CHEBI:57856"/>
        <dbReference type="ChEBI" id="CHEBI:59789"/>
        <dbReference type="ChEBI" id="CHEBI:74483"/>
        <dbReference type="ChEBI" id="CHEBI:82748"/>
        <dbReference type="EC" id="2.1.1.176"/>
    </reaction>
</comment>
<dbReference type="PROSITE" id="PS01153">
    <property type="entry name" value="NOL1_NOP2_SUN"/>
    <property type="match status" value="1"/>
</dbReference>
<keyword evidence="6" id="KW-0698">rRNA processing</keyword>
<evidence type="ECO:0000256" key="2">
    <source>
        <dbReference type="ARBA" id="ARBA00004496"/>
    </source>
</evidence>
<evidence type="ECO:0000256" key="7">
    <source>
        <dbReference type="ARBA" id="ARBA00022603"/>
    </source>
</evidence>
<dbReference type="FunFam" id="1.10.940.10:FF:000006">
    <property type="entry name" value="16S rRNA (Cytosine(967)-C(5))-methyltransferase RsmB"/>
    <property type="match status" value="1"/>
</dbReference>
<feature type="binding site" evidence="14">
    <location>
        <position position="286"/>
    </location>
    <ligand>
        <name>S-adenosyl-L-methionine</name>
        <dbReference type="ChEBI" id="CHEBI:59789"/>
    </ligand>
</feature>
<keyword evidence="8 14" id="KW-0808">Transferase</keyword>
<dbReference type="Pfam" id="PF01029">
    <property type="entry name" value="NusB"/>
    <property type="match status" value="1"/>
</dbReference>
<keyword evidence="17" id="KW-1185">Reference proteome</keyword>
<proteinExistence type="inferred from homology"/>
<dbReference type="NCBIfam" id="TIGR00563">
    <property type="entry name" value="rsmB"/>
    <property type="match status" value="1"/>
</dbReference>
<evidence type="ECO:0000256" key="6">
    <source>
        <dbReference type="ARBA" id="ARBA00022552"/>
    </source>
</evidence>
<keyword evidence="10 14" id="KW-0694">RNA-binding</keyword>
<dbReference type="Proteomes" id="UP000306416">
    <property type="component" value="Unassembled WGS sequence"/>
</dbReference>
<accession>A0A4S1CMU3</accession>
<dbReference type="PROSITE" id="PS51686">
    <property type="entry name" value="SAM_MT_RSMB_NOP"/>
    <property type="match status" value="1"/>
</dbReference>
<keyword evidence="5" id="KW-0963">Cytoplasm</keyword>
<reference evidence="16 17" key="1">
    <citation type="submission" date="2019-04" db="EMBL/GenBank/DDBJ databases">
        <title>Geobacter oryzae sp. nov., ferric-reducing bacteria isolated from paddy soil.</title>
        <authorList>
            <person name="Xu Z."/>
            <person name="Masuda Y."/>
            <person name="Itoh H."/>
            <person name="Senoo K."/>
        </authorList>
    </citation>
    <scope>NUCLEOTIDE SEQUENCE [LARGE SCALE GENOMIC DNA]</scope>
    <source>
        <strain evidence="16 17">Red111</strain>
    </source>
</reference>
<evidence type="ECO:0000313" key="16">
    <source>
        <dbReference type="EMBL" id="TGU75141.1"/>
    </source>
</evidence>
<evidence type="ECO:0000256" key="3">
    <source>
        <dbReference type="ARBA" id="ARBA00007494"/>
    </source>
</evidence>
<dbReference type="InterPro" id="IPR001678">
    <property type="entry name" value="MeTrfase_RsmB-F_NOP2_dom"/>
</dbReference>
<dbReference type="EC" id="2.1.1.176" evidence="4"/>
<dbReference type="SUPFAM" id="SSF48013">
    <property type="entry name" value="NusB-like"/>
    <property type="match status" value="1"/>
</dbReference>
<keyword evidence="9 14" id="KW-0949">S-adenosyl-L-methionine</keyword>
<dbReference type="InterPro" id="IPR018314">
    <property type="entry name" value="RsmB/NOL1/NOP2-like_CS"/>
</dbReference>
<feature type="active site" description="Nucleophile" evidence="14">
    <location>
        <position position="385"/>
    </location>
</feature>
<evidence type="ECO:0000256" key="5">
    <source>
        <dbReference type="ARBA" id="ARBA00022490"/>
    </source>
</evidence>
<dbReference type="RefSeq" id="WP_135869448.1">
    <property type="nucleotide sequence ID" value="NZ_SRSC01000001.1"/>
</dbReference>
<comment type="function">
    <text evidence="1">Specifically methylates the cytosine at position 967 (m5C967) of 16S rRNA.</text>
</comment>
<dbReference type="CDD" id="cd02440">
    <property type="entry name" value="AdoMet_MTases"/>
    <property type="match status" value="1"/>
</dbReference>
<evidence type="ECO:0000256" key="8">
    <source>
        <dbReference type="ARBA" id="ARBA00022679"/>
    </source>
</evidence>
<dbReference type="FunFam" id="3.40.50.150:FF:000257">
    <property type="entry name" value="16S rRNA methyltransferase"/>
    <property type="match status" value="1"/>
</dbReference>